<dbReference type="InterPro" id="IPR002481">
    <property type="entry name" value="FUR"/>
</dbReference>
<evidence type="ECO:0000256" key="6">
    <source>
        <dbReference type="ARBA" id="ARBA00023163"/>
    </source>
</evidence>
<evidence type="ECO:0000256" key="7">
    <source>
        <dbReference type="PIRSR" id="PIRSR602481-1"/>
    </source>
</evidence>
<evidence type="ECO:0000256" key="3">
    <source>
        <dbReference type="ARBA" id="ARBA00022833"/>
    </source>
</evidence>
<comment type="similarity">
    <text evidence="1">Belongs to the Fur family.</text>
</comment>
<keyword evidence="7" id="KW-0479">Metal-binding</keyword>
<proteinExistence type="inferred from homology"/>
<dbReference type="AlphaFoldDB" id="A0A1H0F8C8"/>
<keyword evidence="9" id="KW-1185">Reference proteome</keyword>
<evidence type="ECO:0000313" key="9">
    <source>
        <dbReference type="Proteomes" id="UP000199602"/>
    </source>
</evidence>
<keyword evidence="2" id="KW-0678">Repressor</keyword>
<reference evidence="8 9" key="1">
    <citation type="submission" date="2016-10" db="EMBL/GenBank/DDBJ databases">
        <authorList>
            <person name="de Groot N.N."/>
        </authorList>
    </citation>
    <scope>NUCLEOTIDE SEQUENCE [LARGE SCALE GENOMIC DNA]</scope>
    <source>
        <strain evidence="8 9">DSM 15269</strain>
    </source>
</reference>
<dbReference type="OrthoDB" id="8659436at2"/>
<feature type="binding site" evidence="7">
    <location>
        <position position="126"/>
    </location>
    <ligand>
        <name>Zn(2+)</name>
        <dbReference type="ChEBI" id="CHEBI:29105"/>
    </ligand>
</feature>
<sequence length="141" mass="16346">MKLPKDKRLTKQRQIILKTLKKVKTHPTADEVYDMVRKELPKISLGTVYRNLEIMSEMGIIQKLELAGHQKRFDGNPEPHLHIRCLECGKVADVDLDVDLSFDQEYISGFLLKGYRIELVGICPECQKQVQRSPRPFNLDQ</sequence>
<dbReference type="InterPro" id="IPR036390">
    <property type="entry name" value="WH_DNA-bd_sf"/>
</dbReference>
<protein>
    <submittedName>
        <fullName evidence="8">Fur family transcriptional regulator, ferric uptake regulator</fullName>
    </submittedName>
</protein>
<dbReference type="STRING" id="206665.SAMN04488516_11129"/>
<comment type="cofactor">
    <cofactor evidence="7">
        <name>Zn(2+)</name>
        <dbReference type="ChEBI" id="CHEBI:29105"/>
    </cofactor>
    <text evidence="7">Binds 1 zinc ion per subunit.</text>
</comment>
<keyword evidence="3 7" id="KW-0862">Zinc</keyword>
<evidence type="ECO:0000313" key="8">
    <source>
        <dbReference type="EMBL" id="SDN90840.1"/>
    </source>
</evidence>
<evidence type="ECO:0000256" key="1">
    <source>
        <dbReference type="ARBA" id="ARBA00007957"/>
    </source>
</evidence>
<dbReference type="GO" id="GO:0045892">
    <property type="term" value="P:negative regulation of DNA-templated transcription"/>
    <property type="evidence" value="ECO:0007669"/>
    <property type="project" value="TreeGrafter"/>
</dbReference>
<dbReference type="Gene3D" id="3.30.1490.190">
    <property type="match status" value="1"/>
</dbReference>
<dbReference type="Pfam" id="PF01475">
    <property type="entry name" value="FUR"/>
    <property type="match status" value="1"/>
</dbReference>
<name>A0A1H0F8C8_9BACT</name>
<keyword evidence="4" id="KW-0805">Transcription regulation</keyword>
<dbReference type="Proteomes" id="UP000199602">
    <property type="component" value="Unassembled WGS sequence"/>
</dbReference>
<dbReference type="PANTHER" id="PTHR33202">
    <property type="entry name" value="ZINC UPTAKE REGULATION PROTEIN"/>
    <property type="match status" value="1"/>
</dbReference>
<dbReference type="EMBL" id="FNIN01000011">
    <property type="protein sequence ID" value="SDN90840.1"/>
    <property type="molecule type" value="Genomic_DNA"/>
</dbReference>
<evidence type="ECO:0000256" key="4">
    <source>
        <dbReference type="ARBA" id="ARBA00023015"/>
    </source>
</evidence>
<evidence type="ECO:0000256" key="5">
    <source>
        <dbReference type="ARBA" id="ARBA00023125"/>
    </source>
</evidence>
<organism evidence="8 9">
    <name type="scientific">Desulfonauticus submarinus</name>
    <dbReference type="NCBI Taxonomy" id="206665"/>
    <lineage>
        <taxon>Bacteria</taxon>
        <taxon>Pseudomonadati</taxon>
        <taxon>Thermodesulfobacteriota</taxon>
        <taxon>Desulfovibrionia</taxon>
        <taxon>Desulfovibrionales</taxon>
        <taxon>Desulfonauticaceae</taxon>
        <taxon>Desulfonauticus</taxon>
    </lineage>
</organism>
<dbReference type="SUPFAM" id="SSF46785">
    <property type="entry name" value="Winged helix' DNA-binding domain"/>
    <property type="match status" value="1"/>
</dbReference>
<accession>A0A1H0F8C8</accession>
<feature type="binding site" evidence="7">
    <location>
        <position position="123"/>
    </location>
    <ligand>
        <name>Zn(2+)</name>
        <dbReference type="ChEBI" id="CHEBI:29105"/>
    </ligand>
</feature>
<keyword evidence="5" id="KW-0238">DNA-binding</keyword>
<dbReference type="GO" id="GO:0003700">
    <property type="term" value="F:DNA-binding transcription factor activity"/>
    <property type="evidence" value="ECO:0007669"/>
    <property type="project" value="InterPro"/>
</dbReference>
<dbReference type="InterPro" id="IPR036388">
    <property type="entry name" value="WH-like_DNA-bd_sf"/>
</dbReference>
<dbReference type="Gene3D" id="1.10.10.10">
    <property type="entry name" value="Winged helix-like DNA-binding domain superfamily/Winged helix DNA-binding domain"/>
    <property type="match status" value="1"/>
</dbReference>
<dbReference type="GO" id="GO:0008270">
    <property type="term" value="F:zinc ion binding"/>
    <property type="evidence" value="ECO:0007669"/>
    <property type="project" value="TreeGrafter"/>
</dbReference>
<dbReference type="InterPro" id="IPR043135">
    <property type="entry name" value="Fur_C"/>
</dbReference>
<feature type="binding site" evidence="7">
    <location>
        <position position="85"/>
    </location>
    <ligand>
        <name>Zn(2+)</name>
        <dbReference type="ChEBI" id="CHEBI:29105"/>
    </ligand>
</feature>
<evidence type="ECO:0000256" key="2">
    <source>
        <dbReference type="ARBA" id="ARBA00022491"/>
    </source>
</evidence>
<gene>
    <name evidence="8" type="ORF">SAMN04488516_11129</name>
</gene>
<dbReference type="CDD" id="cd07153">
    <property type="entry name" value="Fur_like"/>
    <property type="match status" value="1"/>
</dbReference>
<feature type="binding site" evidence="7">
    <location>
        <position position="88"/>
    </location>
    <ligand>
        <name>Zn(2+)</name>
        <dbReference type="ChEBI" id="CHEBI:29105"/>
    </ligand>
</feature>
<keyword evidence="6" id="KW-0804">Transcription</keyword>
<dbReference type="RefSeq" id="WP_092065974.1">
    <property type="nucleotide sequence ID" value="NZ_FNIN01000011.1"/>
</dbReference>
<dbReference type="GO" id="GO:0000976">
    <property type="term" value="F:transcription cis-regulatory region binding"/>
    <property type="evidence" value="ECO:0007669"/>
    <property type="project" value="TreeGrafter"/>
</dbReference>
<dbReference type="PANTHER" id="PTHR33202:SF7">
    <property type="entry name" value="FERRIC UPTAKE REGULATION PROTEIN"/>
    <property type="match status" value="1"/>
</dbReference>
<dbReference type="GO" id="GO:1900376">
    <property type="term" value="P:regulation of secondary metabolite biosynthetic process"/>
    <property type="evidence" value="ECO:0007669"/>
    <property type="project" value="TreeGrafter"/>
</dbReference>